<keyword evidence="1" id="KW-1133">Transmembrane helix</keyword>
<dbReference type="EMBL" id="JACBZY010000001">
    <property type="protein sequence ID" value="NYG99721.1"/>
    <property type="molecule type" value="Genomic_DNA"/>
</dbReference>
<evidence type="ECO:0000256" key="1">
    <source>
        <dbReference type="SAM" id="Phobius"/>
    </source>
</evidence>
<comment type="caution">
    <text evidence="2">The sequence shown here is derived from an EMBL/GenBank/DDBJ whole genome shotgun (WGS) entry which is preliminary data.</text>
</comment>
<dbReference type="AlphaFoldDB" id="A0A852YEZ5"/>
<feature type="transmembrane region" description="Helical" evidence="1">
    <location>
        <begin position="90"/>
        <end position="113"/>
    </location>
</feature>
<reference evidence="2 3" key="1">
    <citation type="submission" date="2020-07" db="EMBL/GenBank/DDBJ databases">
        <title>Sequencing the genomes of 1000 actinobacteria strains.</title>
        <authorList>
            <person name="Klenk H.-P."/>
        </authorList>
    </citation>
    <scope>NUCLEOTIDE SEQUENCE [LARGE SCALE GENOMIC DNA]</scope>
    <source>
        <strain evidence="2 3">DSM 23141</strain>
    </source>
</reference>
<keyword evidence="3" id="KW-1185">Reference proteome</keyword>
<feature type="transmembrane region" description="Helical" evidence="1">
    <location>
        <begin position="59"/>
        <end position="83"/>
    </location>
</feature>
<accession>A0A852YEZ5</accession>
<evidence type="ECO:0000313" key="3">
    <source>
        <dbReference type="Proteomes" id="UP000553888"/>
    </source>
</evidence>
<gene>
    <name evidence="2" type="ORF">BJ979_002347</name>
</gene>
<sequence length="123" mass="12381">MPTTPRAPRNRALVVVDLVVGFAVLAFGLVLGGVCTAIIGDVGLREACSSTSGCDVGALSTATAIGAGVIIFGFAAGLAVFLVRALRRRWAWFGPVIGLVVIVVAYYATVFVAGQQLGGGGAS</sequence>
<organism evidence="2 3">
    <name type="scientific">Schumannella luteola</name>
    <dbReference type="NCBI Taxonomy" id="472059"/>
    <lineage>
        <taxon>Bacteria</taxon>
        <taxon>Bacillati</taxon>
        <taxon>Actinomycetota</taxon>
        <taxon>Actinomycetes</taxon>
        <taxon>Micrococcales</taxon>
        <taxon>Microbacteriaceae</taxon>
        <taxon>Schumannella</taxon>
    </lineage>
</organism>
<name>A0A852YEZ5_9MICO</name>
<protein>
    <submittedName>
        <fullName evidence="2">Uncharacterized protein</fullName>
    </submittedName>
</protein>
<keyword evidence="1" id="KW-0812">Transmembrane</keyword>
<proteinExistence type="predicted"/>
<dbReference type="RefSeq" id="WP_246286770.1">
    <property type="nucleotide sequence ID" value="NZ_JACBZY010000001.1"/>
</dbReference>
<feature type="transmembrane region" description="Helical" evidence="1">
    <location>
        <begin position="12"/>
        <end position="39"/>
    </location>
</feature>
<dbReference type="Proteomes" id="UP000553888">
    <property type="component" value="Unassembled WGS sequence"/>
</dbReference>
<evidence type="ECO:0000313" key="2">
    <source>
        <dbReference type="EMBL" id="NYG99721.1"/>
    </source>
</evidence>
<keyword evidence="1" id="KW-0472">Membrane</keyword>